<feature type="transmembrane region" description="Helical" evidence="7">
    <location>
        <begin position="283"/>
        <end position="305"/>
    </location>
</feature>
<evidence type="ECO:0000256" key="2">
    <source>
        <dbReference type="ARBA" id="ARBA00022475"/>
    </source>
</evidence>
<name>A0ABP8W2B0_9MICO</name>
<feature type="transmembrane region" description="Helical" evidence="7">
    <location>
        <begin position="174"/>
        <end position="198"/>
    </location>
</feature>
<dbReference type="Pfam" id="PF03631">
    <property type="entry name" value="Virul_fac_BrkB"/>
    <property type="match status" value="1"/>
</dbReference>
<dbReference type="NCBIfam" id="TIGR00765">
    <property type="entry name" value="yihY_not_rbn"/>
    <property type="match status" value="1"/>
</dbReference>
<evidence type="ECO:0000256" key="6">
    <source>
        <dbReference type="SAM" id="MobiDB-lite"/>
    </source>
</evidence>
<organism evidence="8 9">
    <name type="scientific">Frondihabitans cladoniiphilus</name>
    <dbReference type="NCBI Taxonomy" id="715785"/>
    <lineage>
        <taxon>Bacteria</taxon>
        <taxon>Bacillati</taxon>
        <taxon>Actinomycetota</taxon>
        <taxon>Actinomycetes</taxon>
        <taxon>Micrococcales</taxon>
        <taxon>Microbacteriaceae</taxon>
        <taxon>Frondihabitans</taxon>
    </lineage>
</organism>
<feature type="transmembrane region" description="Helical" evidence="7">
    <location>
        <begin position="132"/>
        <end position="154"/>
    </location>
</feature>
<keyword evidence="5 7" id="KW-0472">Membrane</keyword>
<feature type="compositionally biased region" description="Basic and acidic residues" evidence="6">
    <location>
        <begin position="363"/>
        <end position="381"/>
    </location>
</feature>
<comment type="subcellular location">
    <subcellularLocation>
        <location evidence="1">Cell membrane</location>
        <topology evidence="1">Multi-pass membrane protein</topology>
    </subcellularLocation>
</comment>
<keyword evidence="2" id="KW-1003">Cell membrane</keyword>
<accession>A0ABP8W2B0</accession>
<dbReference type="PANTHER" id="PTHR30213">
    <property type="entry name" value="INNER MEMBRANE PROTEIN YHJD"/>
    <property type="match status" value="1"/>
</dbReference>
<feature type="compositionally biased region" description="Basic and acidic residues" evidence="6">
    <location>
        <begin position="7"/>
        <end position="35"/>
    </location>
</feature>
<dbReference type="PANTHER" id="PTHR30213:SF0">
    <property type="entry name" value="UPF0761 MEMBRANE PROTEIN YIHY"/>
    <property type="match status" value="1"/>
</dbReference>
<feature type="transmembrane region" description="Helical" evidence="7">
    <location>
        <begin position="63"/>
        <end position="89"/>
    </location>
</feature>
<reference evidence="9" key="1">
    <citation type="journal article" date="2019" name="Int. J. Syst. Evol. Microbiol.">
        <title>The Global Catalogue of Microorganisms (GCM) 10K type strain sequencing project: providing services to taxonomists for standard genome sequencing and annotation.</title>
        <authorList>
            <consortium name="The Broad Institute Genomics Platform"/>
            <consortium name="The Broad Institute Genome Sequencing Center for Infectious Disease"/>
            <person name="Wu L."/>
            <person name="Ma J."/>
        </authorList>
    </citation>
    <scope>NUCLEOTIDE SEQUENCE [LARGE SCALE GENOMIC DNA]</scope>
    <source>
        <strain evidence="9">JCM 18956</strain>
    </source>
</reference>
<keyword evidence="9" id="KW-1185">Reference proteome</keyword>
<dbReference type="InterPro" id="IPR017039">
    <property type="entry name" value="Virul_fac_BrkB"/>
</dbReference>
<evidence type="ECO:0000256" key="1">
    <source>
        <dbReference type="ARBA" id="ARBA00004651"/>
    </source>
</evidence>
<feature type="transmembrane region" description="Helical" evidence="7">
    <location>
        <begin position="218"/>
        <end position="238"/>
    </location>
</feature>
<evidence type="ECO:0000256" key="5">
    <source>
        <dbReference type="ARBA" id="ARBA00023136"/>
    </source>
</evidence>
<sequence length="391" mass="42751">MSPKTAEASKADPKSREAKELADTPSADDSRKPDNLNDIHRRTWAYTFKKTLREFSNDNCTDLAAGLTYFAVQALFPGLLAVVSLLGLFGQAQNTTNQVLDLIRQFTSDQIVDAIKGPVAQLASSPAAGVTFVVGVLGAIWSASGYVGGFGRALNRIYDRQEGRPIWKLRPTNLLVTVIAVVLIVVAGLILVLSGSVATTIGNFIGLGDTVIDVWNVVKWPVLGVIVVVVVAVLYYFAPNVKQPKFRWMSMGALLAIVIWLLASVGFAFYVANFSHYNKTYGALGGVIAFLLWLWITNNALLFGAEFDAETERGRELQAGIHAEEDIQLPPRDTRQIDKKAEKHEKDVQEAIEVREAAVAEDDPFHGLEGRDRIRAEREAIAKSTKPADTV</sequence>
<feature type="region of interest" description="Disordered" evidence="6">
    <location>
        <begin position="363"/>
        <end position="391"/>
    </location>
</feature>
<evidence type="ECO:0000256" key="4">
    <source>
        <dbReference type="ARBA" id="ARBA00022989"/>
    </source>
</evidence>
<gene>
    <name evidence="8" type="ORF">GCM10025780_24490</name>
</gene>
<dbReference type="RefSeq" id="WP_345376177.1">
    <property type="nucleotide sequence ID" value="NZ_BAABLM010000005.1"/>
</dbReference>
<evidence type="ECO:0000313" key="8">
    <source>
        <dbReference type="EMBL" id="GAA4678685.1"/>
    </source>
</evidence>
<proteinExistence type="predicted"/>
<evidence type="ECO:0000256" key="7">
    <source>
        <dbReference type="SAM" id="Phobius"/>
    </source>
</evidence>
<comment type="caution">
    <text evidence="8">The sequence shown here is derived from an EMBL/GenBank/DDBJ whole genome shotgun (WGS) entry which is preliminary data.</text>
</comment>
<evidence type="ECO:0000313" key="9">
    <source>
        <dbReference type="Proteomes" id="UP001501295"/>
    </source>
</evidence>
<evidence type="ECO:0000256" key="3">
    <source>
        <dbReference type="ARBA" id="ARBA00022692"/>
    </source>
</evidence>
<feature type="region of interest" description="Disordered" evidence="6">
    <location>
        <begin position="1"/>
        <end position="35"/>
    </location>
</feature>
<keyword evidence="3 7" id="KW-0812">Transmembrane</keyword>
<dbReference type="EMBL" id="BAABLM010000005">
    <property type="protein sequence ID" value="GAA4678685.1"/>
    <property type="molecule type" value="Genomic_DNA"/>
</dbReference>
<dbReference type="Proteomes" id="UP001501295">
    <property type="component" value="Unassembled WGS sequence"/>
</dbReference>
<protein>
    <submittedName>
        <fullName evidence="8">YihY/virulence factor BrkB family protein</fullName>
    </submittedName>
</protein>
<keyword evidence="4 7" id="KW-1133">Transmembrane helix</keyword>
<feature type="transmembrane region" description="Helical" evidence="7">
    <location>
        <begin position="250"/>
        <end position="271"/>
    </location>
</feature>